<dbReference type="InterPro" id="IPR013249">
    <property type="entry name" value="RNA_pol_sigma70_r4_t2"/>
</dbReference>
<name>A0A0P9FBX5_9CHLR</name>
<protein>
    <submittedName>
        <fullName evidence="6">RNA polymerase subunit sigma-24</fullName>
    </submittedName>
</protein>
<gene>
    <name evidence="6" type="ORF">SE17_28960</name>
</gene>
<dbReference type="GO" id="GO:0003677">
    <property type="term" value="F:DNA binding"/>
    <property type="evidence" value="ECO:0007669"/>
    <property type="project" value="UniProtKB-KW"/>
</dbReference>
<proteinExistence type="predicted"/>
<evidence type="ECO:0000256" key="4">
    <source>
        <dbReference type="ARBA" id="ARBA00023163"/>
    </source>
</evidence>
<evidence type="ECO:0000256" key="3">
    <source>
        <dbReference type="ARBA" id="ARBA00023125"/>
    </source>
</evidence>
<feature type="non-terminal residue" evidence="6">
    <location>
        <position position="1"/>
    </location>
</feature>
<dbReference type="AlphaFoldDB" id="A0A0P9FBX5"/>
<organism evidence="6 7">
    <name type="scientific">Kouleothrix aurantiaca</name>
    <dbReference type="NCBI Taxonomy" id="186479"/>
    <lineage>
        <taxon>Bacteria</taxon>
        <taxon>Bacillati</taxon>
        <taxon>Chloroflexota</taxon>
        <taxon>Chloroflexia</taxon>
        <taxon>Chloroflexales</taxon>
        <taxon>Roseiflexineae</taxon>
        <taxon>Roseiflexaceae</taxon>
        <taxon>Kouleothrix</taxon>
    </lineage>
</organism>
<accession>A0A0P9FBX5</accession>
<keyword evidence="4" id="KW-0804">Transcription</keyword>
<comment type="caution">
    <text evidence="6">The sequence shown here is derived from an EMBL/GenBank/DDBJ whole genome shotgun (WGS) entry which is preliminary data.</text>
</comment>
<keyword evidence="1" id="KW-0805">Transcription regulation</keyword>
<feature type="domain" description="RNA polymerase sigma factor 70 region 4 type 2" evidence="5">
    <location>
        <begin position="2"/>
        <end position="54"/>
    </location>
</feature>
<dbReference type="Proteomes" id="UP000050509">
    <property type="component" value="Unassembled WGS sequence"/>
</dbReference>
<dbReference type="PANTHER" id="PTHR43133">
    <property type="entry name" value="RNA POLYMERASE ECF-TYPE SIGMA FACTO"/>
    <property type="match status" value="1"/>
</dbReference>
<keyword evidence="7" id="KW-1185">Reference proteome</keyword>
<dbReference type="InterPro" id="IPR036388">
    <property type="entry name" value="WH-like_DNA-bd_sf"/>
</dbReference>
<evidence type="ECO:0000259" key="5">
    <source>
        <dbReference type="Pfam" id="PF08281"/>
    </source>
</evidence>
<evidence type="ECO:0000313" key="6">
    <source>
        <dbReference type="EMBL" id="KPV50092.1"/>
    </source>
</evidence>
<evidence type="ECO:0000256" key="1">
    <source>
        <dbReference type="ARBA" id="ARBA00023015"/>
    </source>
</evidence>
<sequence>QRQLELALAALPESLRVVFALRELEGLSTEETAAALGLGASAVKVRLHRARLRLRELLAGYLAGEGAEP</sequence>
<dbReference type="SUPFAM" id="SSF88659">
    <property type="entry name" value="Sigma3 and sigma4 domains of RNA polymerase sigma factors"/>
    <property type="match status" value="1"/>
</dbReference>
<dbReference type="PANTHER" id="PTHR43133:SF8">
    <property type="entry name" value="RNA POLYMERASE SIGMA FACTOR HI_1459-RELATED"/>
    <property type="match status" value="1"/>
</dbReference>
<reference evidence="6 7" key="1">
    <citation type="submission" date="2015-09" db="EMBL/GenBank/DDBJ databases">
        <title>Draft genome sequence of Kouleothrix aurantiaca JCM 19913.</title>
        <authorList>
            <person name="Hemp J."/>
        </authorList>
    </citation>
    <scope>NUCLEOTIDE SEQUENCE [LARGE SCALE GENOMIC DNA]</scope>
    <source>
        <strain evidence="6 7">COM-B</strain>
    </source>
</reference>
<dbReference type="Pfam" id="PF08281">
    <property type="entry name" value="Sigma70_r4_2"/>
    <property type="match status" value="1"/>
</dbReference>
<evidence type="ECO:0000313" key="7">
    <source>
        <dbReference type="Proteomes" id="UP000050509"/>
    </source>
</evidence>
<keyword evidence="2" id="KW-0731">Sigma factor</keyword>
<dbReference type="GO" id="GO:0006352">
    <property type="term" value="P:DNA-templated transcription initiation"/>
    <property type="evidence" value="ECO:0007669"/>
    <property type="project" value="InterPro"/>
</dbReference>
<keyword evidence="3" id="KW-0238">DNA-binding</keyword>
<evidence type="ECO:0000256" key="2">
    <source>
        <dbReference type="ARBA" id="ARBA00023082"/>
    </source>
</evidence>
<dbReference type="Gene3D" id="1.10.10.10">
    <property type="entry name" value="Winged helix-like DNA-binding domain superfamily/Winged helix DNA-binding domain"/>
    <property type="match status" value="1"/>
</dbReference>
<dbReference type="EMBL" id="LJCR01001584">
    <property type="protein sequence ID" value="KPV50092.1"/>
    <property type="molecule type" value="Genomic_DNA"/>
</dbReference>
<dbReference type="GO" id="GO:0016987">
    <property type="term" value="F:sigma factor activity"/>
    <property type="evidence" value="ECO:0007669"/>
    <property type="project" value="UniProtKB-KW"/>
</dbReference>
<dbReference type="InterPro" id="IPR039425">
    <property type="entry name" value="RNA_pol_sigma-70-like"/>
</dbReference>
<dbReference type="InterPro" id="IPR013324">
    <property type="entry name" value="RNA_pol_sigma_r3/r4-like"/>
</dbReference>